<evidence type="ECO:0000256" key="8">
    <source>
        <dbReference type="PROSITE-ProRule" id="PRU00169"/>
    </source>
</evidence>
<dbReference type="SUPFAM" id="SSF46689">
    <property type="entry name" value="Homeodomain-like"/>
    <property type="match status" value="1"/>
</dbReference>
<dbReference type="Gene3D" id="1.10.8.60">
    <property type="match status" value="1"/>
</dbReference>
<dbReference type="SUPFAM" id="SSF52172">
    <property type="entry name" value="CheY-like"/>
    <property type="match status" value="1"/>
</dbReference>
<proteinExistence type="predicted"/>
<keyword evidence="7" id="KW-0804">Transcription</keyword>
<dbReference type="PANTHER" id="PTHR32071:SF116">
    <property type="entry name" value="TRANSCRIPTIONAL REGULATORY PROTEIN GLRR"/>
    <property type="match status" value="1"/>
</dbReference>
<keyword evidence="6" id="KW-0238">DNA-binding</keyword>
<evidence type="ECO:0000256" key="2">
    <source>
        <dbReference type="ARBA" id="ARBA00022741"/>
    </source>
</evidence>
<keyword evidence="4" id="KW-0902">Two-component regulatory system</keyword>
<dbReference type="Proteomes" id="UP000575898">
    <property type="component" value="Unassembled WGS sequence"/>
</dbReference>
<comment type="caution">
    <text evidence="11">The sequence shown here is derived from an EMBL/GenBank/DDBJ whole genome shotgun (WGS) entry which is preliminary data.</text>
</comment>
<dbReference type="GO" id="GO:0000160">
    <property type="term" value="P:phosphorelay signal transduction system"/>
    <property type="evidence" value="ECO:0007669"/>
    <property type="project" value="UniProtKB-KW"/>
</dbReference>
<reference evidence="11 12" key="1">
    <citation type="submission" date="2020-08" db="EMBL/GenBank/DDBJ databases">
        <title>Genomic Encyclopedia of Type Strains, Phase IV (KMG-IV): sequencing the most valuable type-strain genomes for metagenomic binning, comparative biology and taxonomic classification.</title>
        <authorList>
            <person name="Goeker M."/>
        </authorList>
    </citation>
    <scope>NUCLEOTIDE SEQUENCE [LARGE SCALE GENOMIC DNA]</scope>
    <source>
        <strain evidence="11 12">DSM 27165</strain>
    </source>
</reference>
<dbReference type="SMART" id="SM00382">
    <property type="entry name" value="AAA"/>
    <property type="match status" value="1"/>
</dbReference>
<dbReference type="AlphaFoldDB" id="A0A840MG30"/>
<evidence type="ECO:0000256" key="3">
    <source>
        <dbReference type="ARBA" id="ARBA00022840"/>
    </source>
</evidence>
<dbReference type="InterPro" id="IPR003593">
    <property type="entry name" value="AAA+_ATPase"/>
</dbReference>
<keyword evidence="2" id="KW-0547">Nucleotide-binding</keyword>
<dbReference type="SMART" id="SM00448">
    <property type="entry name" value="REC"/>
    <property type="match status" value="1"/>
</dbReference>
<dbReference type="InterPro" id="IPR011006">
    <property type="entry name" value="CheY-like_superfamily"/>
</dbReference>
<dbReference type="Gene3D" id="3.40.50.2300">
    <property type="match status" value="1"/>
</dbReference>
<feature type="domain" description="Sigma-54 factor interaction" evidence="9">
    <location>
        <begin position="138"/>
        <end position="367"/>
    </location>
</feature>
<keyword evidence="12" id="KW-1185">Reference proteome</keyword>
<dbReference type="SUPFAM" id="SSF52540">
    <property type="entry name" value="P-loop containing nucleoside triphosphate hydrolases"/>
    <property type="match status" value="1"/>
</dbReference>
<dbReference type="GO" id="GO:0003677">
    <property type="term" value="F:DNA binding"/>
    <property type="evidence" value="ECO:0007669"/>
    <property type="project" value="UniProtKB-KW"/>
</dbReference>
<dbReference type="Gene3D" id="1.10.10.60">
    <property type="entry name" value="Homeodomain-like"/>
    <property type="match status" value="1"/>
</dbReference>
<feature type="modified residue" description="4-aspartylphosphate" evidence="8">
    <location>
        <position position="54"/>
    </location>
</feature>
<dbReference type="PANTHER" id="PTHR32071">
    <property type="entry name" value="TRANSCRIPTIONAL REGULATORY PROTEIN"/>
    <property type="match status" value="1"/>
</dbReference>
<dbReference type="PROSITE" id="PS00675">
    <property type="entry name" value="SIGMA54_INTERACT_1"/>
    <property type="match status" value="1"/>
</dbReference>
<keyword evidence="5" id="KW-0805">Transcription regulation</keyword>
<organism evidence="11 12">
    <name type="scientific">Chitinivorax tropicus</name>
    <dbReference type="NCBI Taxonomy" id="714531"/>
    <lineage>
        <taxon>Bacteria</taxon>
        <taxon>Pseudomonadati</taxon>
        <taxon>Pseudomonadota</taxon>
        <taxon>Betaproteobacteria</taxon>
        <taxon>Chitinivorax</taxon>
    </lineage>
</organism>
<evidence type="ECO:0000256" key="1">
    <source>
        <dbReference type="ARBA" id="ARBA00022553"/>
    </source>
</evidence>
<evidence type="ECO:0000256" key="4">
    <source>
        <dbReference type="ARBA" id="ARBA00023012"/>
    </source>
</evidence>
<dbReference type="PROSITE" id="PS00688">
    <property type="entry name" value="SIGMA54_INTERACT_3"/>
    <property type="match status" value="1"/>
</dbReference>
<keyword evidence="3" id="KW-0067">ATP-binding</keyword>
<keyword evidence="1 8" id="KW-0597">Phosphoprotein</keyword>
<evidence type="ECO:0000313" key="11">
    <source>
        <dbReference type="EMBL" id="MBB5018204.1"/>
    </source>
</evidence>
<evidence type="ECO:0000256" key="6">
    <source>
        <dbReference type="ARBA" id="ARBA00023125"/>
    </source>
</evidence>
<accession>A0A840MG30</accession>
<evidence type="ECO:0000259" key="10">
    <source>
        <dbReference type="PROSITE" id="PS50110"/>
    </source>
</evidence>
<dbReference type="InterPro" id="IPR009057">
    <property type="entry name" value="Homeodomain-like_sf"/>
</dbReference>
<dbReference type="EMBL" id="JACHHY010000007">
    <property type="protein sequence ID" value="MBB5018204.1"/>
    <property type="molecule type" value="Genomic_DNA"/>
</dbReference>
<dbReference type="InterPro" id="IPR027417">
    <property type="entry name" value="P-loop_NTPase"/>
</dbReference>
<dbReference type="Pfam" id="PF00072">
    <property type="entry name" value="Response_reg"/>
    <property type="match status" value="1"/>
</dbReference>
<dbReference type="PROSITE" id="PS00676">
    <property type="entry name" value="SIGMA54_INTERACT_2"/>
    <property type="match status" value="1"/>
</dbReference>
<dbReference type="GO" id="GO:0006355">
    <property type="term" value="P:regulation of DNA-templated transcription"/>
    <property type="evidence" value="ECO:0007669"/>
    <property type="project" value="InterPro"/>
</dbReference>
<evidence type="ECO:0000313" key="12">
    <source>
        <dbReference type="Proteomes" id="UP000575898"/>
    </source>
</evidence>
<dbReference type="PROSITE" id="PS50110">
    <property type="entry name" value="RESPONSE_REGULATORY"/>
    <property type="match status" value="1"/>
</dbReference>
<evidence type="ECO:0000256" key="7">
    <source>
        <dbReference type="ARBA" id="ARBA00023163"/>
    </source>
</evidence>
<evidence type="ECO:0000256" key="5">
    <source>
        <dbReference type="ARBA" id="ARBA00023015"/>
    </source>
</evidence>
<dbReference type="InterPro" id="IPR058031">
    <property type="entry name" value="AAA_lid_NorR"/>
</dbReference>
<dbReference type="FunFam" id="3.40.50.300:FF:000006">
    <property type="entry name" value="DNA-binding transcriptional regulator NtrC"/>
    <property type="match status" value="1"/>
</dbReference>
<dbReference type="InterPro" id="IPR001789">
    <property type="entry name" value="Sig_transdc_resp-reg_receiver"/>
</dbReference>
<gene>
    <name evidence="11" type="ORF">HNQ59_001489</name>
</gene>
<dbReference type="PROSITE" id="PS50045">
    <property type="entry name" value="SIGMA54_INTERACT_4"/>
    <property type="match status" value="1"/>
</dbReference>
<dbReference type="Pfam" id="PF25601">
    <property type="entry name" value="AAA_lid_14"/>
    <property type="match status" value="1"/>
</dbReference>
<dbReference type="InterPro" id="IPR025944">
    <property type="entry name" value="Sigma_54_int_dom_CS"/>
</dbReference>
<dbReference type="GO" id="GO:0005524">
    <property type="term" value="F:ATP binding"/>
    <property type="evidence" value="ECO:0007669"/>
    <property type="project" value="UniProtKB-KW"/>
</dbReference>
<dbReference type="InterPro" id="IPR025943">
    <property type="entry name" value="Sigma_54_int_dom_ATP-bd_2"/>
</dbReference>
<dbReference type="RefSeq" id="WP_184037096.1">
    <property type="nucleotide sequence ID" value="NZ_JACHHY010000007.1"/>
</dbReference>
<sequence>MSAAKILIVDDDADLLRLLNLRLASAGHEVVAASSGEEALAAVATNRPSLIITDLRMAGMDGMALFDVVHRTHPGLPVIILTAHGSIPDAVAATRRGVFGYLAKPVDGKVLLDEVAQALRAAAPAVEGPHAAAFGDAIQTRNPAMQDVLTKAALVAQGDASILIQGESGTGKEVLARAIHAASHRRDQPFIAINCGAIPEHLLESELFGHVKGAFTGAQRDHAGLFQAAHGGTLLLDEIGDMPLSLQVKLLRVLQDRQVRPVGAVKLVDIDVRVISATHRDLQMAIRDNAFREDLFYRLNVVSLTLPPLDKRREDIPLLAGHFLQNLAPRYRKDINGFSPEAIELLVTNSWPGNVRQLQNIVEQAVALCTTSVISAASVEMVLSRQGEGIASFEEARRGFERDYLVQLLKITNGSVTQAARLAKRNRTEFYKLLERHELDPASFKDDK</sequence>
<dbReference type="Pfam" id="PF00158">
    <property type="entry name" value="Sigma54_activat"/>
    <property type="match status" value="1"/>
</dbReference>
<dbReference type="CDD" id="cd00009">
    <property type="entry name" value="AAA"/>
    <property type="match status" value="1"/>
</dbReference>
<dbReference type="InterPro" id="IPR002078">
    <property type="entry name" value="Sigma_54_int"/>
</dbReference>
<dbReference type="InterPro" id="IPR025662">
    <property type="entry name" value="Sigma_54_int_dom_ATP-bd_1"/>
</dbReference>
<protein>
    <submittedName>
        <fullName evidence="11">Two-component system response regulator GlrR</fullName>
    </submittedName>
</protein>
<name>A0A840MG30_9PROT</name>
<evidence type="ECO:0000259" key="9">
    <source>
        <dbReference type="PROSITE" id="PS50045"/>
    </source>
</evidence>
<feature type="domain" description="Response regulatory" evidence="10">
    <location>
        <begin position="5"/>
        <end position="119"/>
    </location>
</feature>
<dbReference type="FunFam" id="3.40.50.2300:FF:000018">
    <property type="entry name" value="DNA-binding transcriptional regulator NtrC"/>
    <property type="match status" value="1"/>
</dbReference>
<dbReference type="Gene3D" id="3.40.50.300">
    <property type="entry name" value="P-loop containing nucleotide triphosphate hydrolases"/>
    <property type="match status" value="1"/>
</dbReference>